<proteinExistence type="predicted"/>
<dbReference type="AlphaFoldDB" id="A0A5E8H836"/>
<accession>A0A5E8H836</accession>
<sequence length="42" mass="4920">MFQKKEIHHQFLVSIVNSHQSLPNQRNGFEFGFKIDKICESG</sequence>
<reference evidence="1 2" key="1">
    <citation type="submission" date="2013-04" db="EMBL/GenBank/DDBJ databases">
        <authorList>
            <person name="Harkins D.M."/>
            <person name="Durkin A.S."/>
            <person name="Brinkac L.M."/>
            <person name="Haft D.H."/>
            <person name="Selengut J.D."/>
            <person name="Sanka R."/>
            <person name="DePew J."/>
            <person name="Purushe J."/>
            <person name="Hartskeerl R.A."/>
            <person name="Ahmed A."/>
            <person name="van der Linden H."/>
            <person name="Goris M.G.A."/>
            <person name="Vinetz J.M."/>
            <person name="Sutton G.G."/>
            <person name="Nierman W.C."/>
            <person name="Fouts D.E."/>
        </authorList>
    </citation>
    <scope>NUCLEOTIDE SEQUENCE [LARGE SCALE GENOMIC DNA]</scope>
    <source>
        <strain evidence="1 2">Sao Paulo</strain>
    </source>
</reference>
<dbReference type="Proteomes" id="UP000013996">
    <property type="component" value="Unassembled WGS sequence"/>
</dbReference>
<organism evidence="1 2">
    <name type="scientific">Leptospira yanagawae serovar Saopaulo str. Sao Paulo = ATCC 700523</name>
    <dbReference type="NCBI Taxonomy" id="1249483"/>
    <lineage>
        <taxon>Bacteria</taxon>
        <taxon>Pseudomonadati</taxon>
        <taxon>Spirochaetota</taxon>
        <taxon>Spirochaetia</taxon>
        <taxon>Leptospirales</taxon>
        <taxon>Leptospiraceae</taxon>
        <taxon>Leptospira</taxon>
    </lineage>
</organism>
<evidence type="ECO:0000313" key="2">
    <source>
        <dbReference type="Proteomes" id="UP000013996"/>
    </source>
</evidence>
<protein>
    <submittedName>
        <fullName evidence="1">Uncharacterized protein</fullName>
    </submittedName>
</protein>
<comment type="caution">
    <text evidence="1">The sequence shown here is derived from an EMBL/GenBank/DDBJ whole genome shotgun (WGS) entry which is preliminary data.</text>
</comment>
<gene>
    <name evidence="1" type="ORF">LEP1GSC202_0099</name>
</gene>
<name>A0A5E8H836_9LEPT</name>
<dbReference type="EMBL" id="AOGX02000047">
    <property type="protein sequence ID" value="EOQ86877.1"/>
    <property type="molecule type" value="Genomic_DNA"/>
</dbReference>
<evidence type="ECO:0000313" key="1">
    <source>
        <dbReference type="EMBL" id="EOQ86877.1"/>
    </source>
</evidence>